<dbReference type="OrthoDB" id="980645at2"/>
<evidence type="ECO:0000313" key="2">
    <source>
        <dbReference type="Proteomes" id="UP000294689"/>
    </source>
</evidence>
<proteinExistence type="predicted"/>
<organism evidence="1 2">
    <name type="scientific">Gelidibacter sediminis</name>
    <dbReference type="NCBI Taxonomy" id="1608710"/>
    <lineage>
        <taxon>Bacteria</taxon>
        <taxon>Pseudomonadati</taxon>
        <taxon>Bacteroidota</taxon>
        <taxon>Flavobacteriia</taxon>
        <taxon>Flavobacteriales</taxon>
        <taxon>Flavobacteriaceae</taxon>
        <taxon>Gelidibacter</taxon>
    </lineage>
</organism>
<keyword evidence="2" id="KW-1185">Reference proteome</keyword>
<evidence type="ECO:0000313" key="1">
    <source>
        <dbReference type="EMBL" id="TDU39657.1"/>
    </source>
</evidence>
<comment type="caution">
    <text evidence="1">The sequence shown here is derived from an EMBL/GenBank/DDBJ whole genome shotgun (WGS) entry which is preliminary data.</text>
</comment>
<dbReference type="RefSeq" id="WP_133757722.1">
    <property type="nucleotide sequence ID" value="NZ_SOBW01000008.1"/>
</dbReference>
<reference evidence="1 2" key="1">
    <citation type="submission" date="2019-03" db="EMBL/GenBank/DDBJ databases">
        <title>Genomic Encyclopedia of Archaeal and Bacterial Type Strains, Phase II (KMG-II): from individual species to whole genera.</title>
        <authorList>
            <person name="Goeker M."/>
        </authorList>
    </citation>
    <scope>NUCLEOTIDE SEQUENCE [LARGE SCALE GENOMIC DNA]</scope>
    <source>
        <strain evidence="1 2">DSM 28135</strain>
    </source>
</reference>
<gene>
    <name evidence="1" type="ORF">BXY82_1687</name>
</gene>
<dbReference type="Proteomes" id="UP000294689">
    <property type="component" value="Unassembled WGS sequence"/>
</dbReference>
<accession>A0A4R7PXH4</accession>
<name>A0A4R7PXH4_9FLAO</name>
<dbReference type="AlphaFoldDB" id="A0A4R7PXH4"/>
<sequence length="131" mass="14836">MIAGIAHKITAFLLVFILFAHNINTLVIIGDFLANQAVIAKNFCIQKDNQQGCNGKCQLTKELKQSTPESNTDLPAQETRRLSLDVFCLFQIARSTIENEAPTKLQNAHFYFENHLILRYQDIETPPPNFS</sequence>
<protein>
    <submittedName>
        <fullName evidence="1">Uncharacterized protein</fullName>
    </submittedName>
</protein>
<dbReference type="EMBL" id="SOBW01000008">
    <property type="protein sequence ID" value="TDU39657.1"/>
    <property type="molecule type" value="Genomic_DNA"/>
</dbReference>